<dbReference type="EMBL" id="BAAAZR010000001">
    <property type="protein sequence ID" value="GAA3790370.1"/>
    <property type="molecule type" value="Genomic_DNA"/>
</dbReference>
<keyword evidence="3" id="KW-0731">Sigma factor</keyword>
<evidence type="ECO:0000259" key="6">
    <source>
        <dbReference type="PROSITE" id="PS00622"/>
    </source>
</evidence>
<dbReference type="CDD" id="cd06171">
    <property type="entry name" value="Sigma70_r4"/>
    <property type="match status" value="1"/>
</dbReference>
<evidence type="ECO:0000256" key="1">
    <source>
        <dbReference type="ARBA" id="ARBA00010641"/>
    </source>
</evidence>
<dbReference type="Pfam" id="PF08281">
    <property type="entry name" value="Sigma70_r4_2"/>
    <property type="match status" value="1"/>
</dbReference>
<feature type="domain" description="HTH luxR-type" evidence="6">
    <location>
        <begin position="157"/>
        <end position="184"/>
    </location>
</feature>
<dbReference type="InterPro" id="IPR036388">
    <property type="entry name" value="WH-like_DNA-bd_sf"/>
</dbReference>
<dbReference type="InterPro" id="IPR013324">
    <property type="entry name" value="RNA_pol_sigma_r3/r4-like"/>
</dbReference>
<keyword evidence="8" id="KW-1185">Reference proteome</keyword>
<dbReference type="Pfam" id="PF04542">
    <property type="entry name" value="Sigma70_r2"/>
    <property type="match status" value="1"/>
</dbReference>
<dbReference type="InterPro" id="IPR007627">
    <property type="entry name" value="RNA_pol_sigma70_r2"/>
</dbReference>
<dbReference type="InterPro" id="IPR000792">
    <property type="entry name" value="Tscrpt_reg_LuxR_C"/>
</dbReference>
<reference evidence="8" key="1">
    <citation type="journal article" date="2019" name="Int. J. Syst. Evol. Microbiol.">
        <title>The Global Catalogue of Microorganisms (GCM) 10K type strain sequencing project: providing services to taxonomists for standard genome sequencing and annotation.</title>
        <authorList>
            <consortium name="The Broad Institute Genomics Platform"/>
            <consortium name="The Broad Institute Genome Sequencing Center for Infectious Disease"/>
            <person name="Wu L."/>
            <person name="Ma J."/>
        </authorList>
    </citation>
    <scope>NUCLEOTIDE SEQUENCE [LARGE SCALE GENOMIC DNA]</scope>
    <source>
        <strain evidence="8">JCM 16908</strain>
    </source>
</reference>
<protein>
    <submittedName>
        <fullName evidence="7">RNA polymerase sigma factor</fullName>
    </submittedName>
</protein>
<evidence type="ECO:0000256" key="3">
    <source>
        <dbReference type="ARBA" id="ARBA00023082"/>
    </source>
</evidence>
<dbReference type="RefSeq" id="WP_344933968.1">
    <property type="nucleotide sequence ID" value="NZ_BAAAZR010000001.1"/>
</dbReference>
<dbReference type="InterPro" id="IPR013325">
    <property type="entry name" value="RNA_pol_sigma_r2"/>
</dbReference>
<name>A0ABP7HBK2_9ACTN</name>
<organism evidence="7 8">
    <name type="scientific">Sphaerisporangium flaviroseum</name>
    <dbReference type="NCBI Taxonomy" id="509199"/>
    <lineage>
        <taxon>Bacteria</taxon>
        <taxon>Bacillati</taxon>
        <taxon>Actinomycetota</taxon>
        <taxon>Actinomycetes</taxon>
        <taxon>Streptosporangiales</taxon>
        <taxon>Streptosporangiaceae</taxon>
        <taxon>Sphaerisporangium</taxon>
    </lineage>
</organism>
<dbReference type="Proteomes" id="UP001500888">
    <property type="component" value="Unassembled WGS sequence"/>
</dbReference>
<evidence type="ECO:0000256" key="4">
    <source>
        <dbReference type="ARBA" id="ARBA00023125"/>
    </source>
</evidence>
<keyword evidence="2" id="KW-0805">Transcription regulation</keyword>
<keyword evidence="4" id="KW-0238">DNA-binding</keyword>
<evidence type="ECO:0000313" key="8">
    <source>
        <dbReference type="Proteomes" id="UP001500888"/>
    </source>
</evidence>
<comment type="caution">
    <text evidence="7">The sequence shown here is derived from an EMBL/GenBank/DDBJ whole genome shotgun (WGS) entry which is preliminary data.</text>
</comment>
<accession>A0ABP7HBK2</accession>
<evidence type="ECO:0000313" key="7">
    <source>
        <dbReference type="EMBL" id="GAA3790370.1"/>
    </source>
</evidence>
<dbReference type="Gene3D" id="1.10.1740.10">
    <property type="match status" value="1"/>
</dbReference>
<evidence type="ECO:0000256" key="5">
    <source>
        <dbReference type="ARBA" id="ARBA00023163"/>
    </source>
</evidence>
<dbReference type="Gene3D" id="1.10.10.10">
    <property type="entry name" value="Winged helix-like DNA-binding domain superfamily/Winged helix DNA-binding domain"/>
    <property type="match status" value="1"/>
</dbReference>
<proteinExistence type="inferred from homology"/>
<gene>
    <name evidence="7" type="ORF">GCM10022226_06650</name>
</gene>
<comment type="similarity">
    <text evidence="1">Belongs to the sigma-70 factor family. ECF subfamily.</text>
</comment>
<dbReference type="PANTHER" id="PTHR43133">
    <property type="entry name" value="RNA POLYMERASE ECF-TYPE SIGMA FACTO"/>
    <property type="match status" value="1"/>
</dbReference>
<keyword evidence="5" id="KW-0804">Transcription</keyword>
<dbReference type="SUPFAM" id="SSF88946">
    <property type="entry name" value="Sigma2 domain of RNA polymerase sigma factors"/>
    <property type="match status" value="1"/>
</dbReference>
<dbReference type="NCBIfam" id="TIGR02937">
    <property type="entry name" value="sigma70-ECF"/>
    <property type="match status" value="1"/>
</dbReference>
<dbReference type="PANTHER" id="PTHR43133:SF8">
    <property type="entry name" value="RNA POLYMERASE SIGMA FACTOR HI_1459-RELATED"/>
    <property type="match status" value="1"/>
</dbReference>
<dbReference type="InterPro" id="IPR014284">
    <property type="entry name" value="RNA_pol_sigma-70_dom"/>
</dbReference>
<dbReference type="SUPFAM" id="SSF88659">
    <property type="entry name" value="Sigma3 and sigma4 domains of RNA polymerase sigma factors"/>
    <property type="match status" value="1"/>
</dbReference>
<dbReference type="InterPro" id="IPR013249">
    <property type="entry name" value="RNA_pol_sigma70_r4_t2"/>
</dbReference>
<dbReference type="PROSITE" id="PS00622">
    <property type="entry name" value="HTH_LUXR_1"/>
    <property type="match status" value="1"/>
</dbReference>
<evidence type="ECO:0000256" key="2">
    <source>
        <dbReference type="ARBA" id="ARBA00023015"/>
    </source>
</evidence>
<dbReference type="InterPro" id="IPR039425">
    <property type="entry name" value="RNA_pol_sigma-70-like"/>
</dbReference>
<sequence>MTAPPEVGDPPIEADDVTVIAESVQQPERFAILYDRYFAEIYRYLSVRLGRDAADDLAAETFLTAFRKRDTFNPVRGAVRPWLYGIAIHQVARHNRALSRMLAAFRRAPVAEATDAGPEDRVLTRVDAAGVRRPLAVALAGLSAGDRDVLLLVAVAGMSYDEVATSLNIAYGTVASRLNRARRKVRIVLGDVNPTIGDSHG</sequence>